<proteinExistence type="predicted"/>
<comment type="subcellular location">
    <subcellularLocation>
        <location evidence="1">Membrane</location>
        <topology evidence="1">Single-pass type II membrane protein</topology>
    </subcellularLocation>
</comment>
<evidence type="ECO:0000256" key="1">
    <source>
        <dbReference type="ARBA" id="ARBA00004606"/>
    </source>
</evidence>
<dbReference type="Pfam" id="PF03567">
    <property type="entry name" value="Sulfotransfer_2"/>
    <property type="match status" value="1"/>
</dbReference>
<feature type="transmembrane region" description="Helical" evidence="3">
    <location>
        <begin position="7"/>
        <end position="25"/>
    </location>
</feature>
<dbReference type="EMBL" id="BRZM01000085">
    <property type="protein sequence ID" value="GLD65931.1"/>
    <property type="molecule type" value="Genomic_DNA"/>
</dbReference>
<evidence type="ECO:0000256" key="3">
    <source>
        <dbReference type="SAM" id="Phobius"/>
    </source>
</evidence>
<dbReference type="InterPro" id="IPR005331">
    <property type="entry name" value="Sulfotransferase"/>
</dbReference>
<dbReference type="Proteomes" id="UP001279410">
    <property type="component" value="Unassembled WGS sequence"/>
</dbReference>
<evidence type="ECO:0000256" key="2">
    <source>
        <dbReference type="ARBA" id="ARBA00022968"/>
    </source>
</evidence>
<gene>
    <name evidence="4" type="ORF">AKAME5_001736400</name>
</gene>
<keyword evidence="3" id="KW-1133">Transmembrane helix</keyword>
<keyword evidence="5" id="KW-1185">Reference proteome</keyword>
<comment type="caution">
    <text evidence="4">The sequence shown here is derived from an EMBL/GenBank/DDBJ whole genome shotgun (WGS) entry which is preliminary data.</text>
</comment>
<sequence>MRKPKVIRMVFALFLGCFIMVIFYFNSSLKPASEPMVKEAAGRSRGEVLADAYDDPLAIPANEAHIPGNCTSSEYSTTQINQRPRRTLKFARTWSPSKWVGKYETLEQDSATVAVLAGWEDQVSFLPHPRAPGLQDMYAQFFHNISPFTRRTIQLHRMDFLLFNYSIPAYQV</sequence>
<keyword evidence="3" id="KW-0812">Transmembrane</keyword>
<reference evidence="4" key="1">
    <citation type="submission" date="2022-08" db="EMBL/GenBank/DDBJ databases">
        <title>Genome sequencing of akame (Lates japonicus).</title>
        <authorList>
            <person name="Hashiguchi Y."/>
            <person name="Takahashi H."/>
        </authorList>
    </citation>
    <scope>NUCLEOTIDE SEQUENCE</scope>
    <source>
        <strain evidence="4">Kochi</strain>
    </source>
</reference>
<keyword evidence="2" id="KW-0735">Signal-anchor</keyword>
<organism evidence="4 5">
    <name type="scientific">Lates japonicus</name>
    <name type="common">Japanese lates</name>
    <dbReference type="NCBI Taxonomy" id="270547"/>
    <lineage>
        <taxon>Eukaryota</taxon>
        <taxon>Metazoa</taxon>
        <taxon>Chordata</taxon>
        <taxon>Craniata</taxon>
        <taxon>Vertebrata</taxon>
        <taxon>Euteleostomi</taxon>
        <taxon>Actinopterygii</taxon>
        <taxon>Neopterygii</taxon>
        <taxon>Teleostei</taxon>
        <taxon>Neoteleostei</taxon>
        <taxon>Acanthomorphata</taxon>
        <taxon>Carangaria</taxon>
        <taxon>Carangaria incertae sedis</taxon>
        <taxon>Centropomidae</taxon>
        <taxon>Lates</taxon>
    </lineage>
</organism>
<accession>A0AAD3N6T6</accession>
<dbReference type="GO" id="GO:0016020">
    <property type="term" value="C:membrane"/>
    <property type="evidence" value="ECO:0007669"/>
    <property type="project" value="UniProtKB-SubCell"/>
</dbReference>
<keyword evidence="3" id="KW-0472">Membrane</keyword>
<evidence type="ECO:0000313" key="5">
    <source>
        <dbReference type="Proteomes" id="UP001279410"/>
    </source>
</evidence>
<protein>
    <submittedName>
        <fullName evidence="4">Carbohydrate sulfotransferase 11</fullName>
    </submittedName>
</protein>
<dbReference type="AlphaFoldDB" id="A0AAD3N6T6"/>
<evidence type="ECO:0000313" key="4">
    <source>
        <dbReference type="EMBL" id="GLD65931.1"/>
    </source>
</evidence>
<name>A0AAD3N6T6_LATJO</name>
<dbReference type="GO" id="GO:0008146">
    <property type="term" value="F:sulfotransferase activity"/>
    <property type="evidence" value="ECO:0007669"/>
    <property type="project" value="InterPro"/>
</dbReference>